<evidence type="ECO:0000256" key="1">
    <source>
        <dbReference type="ARBA" id="ARBA00004514"/>
    </source>
</evidence>
<dbReference type="InterPro" id="IPR025307">
    <property type="entry name" value="FIIND_dom"/>
</dbReference>
<reference evidence="7" key="1">
    <citation type="submission" date="2025-08" db="UniProtKB">
        <authorList>
            <consortium name="RefSeq"/>
        </authorList>
    </citation>
    <scope>IDENTIFICATION</scope>
    <source>
        <strain evidence="7">J_2021</strain>
        <tissue evidence="7">Erythrocytes</tissue>
    </source>
</reference>
<protein>
    <submittedName>
        <fullName evidence="7">NACHT, LRR and PYD domains-containing protein 1b allele 2</fullName>
    </submittedName>
</protein>
<dbReference type="OrthoDB" id="428577at2759"/>
<evidence type="ECO:0000313" key="7">
    <source>
        <dbReference type="RefSeq" id="XP_041432576.1"/>
    </source>
</evidence>
<organism evidence="6 7">
    <name type="scientific">Xenopus laevis</name>
    <name type="common">African clawed frog</name>
    <dbReference type="NCBI Taxonomy" id="8355"/>
    <lineage>
        <taxon>Eukaryota</taxon>
        <taxon>Metazoa</taxon>
        <taxon>Chordata</taxon>
        <taxon>Craniata</taxon>
        <taxon>Vertebrata</taxon>
        <taxon>Euteleostomi</taxon>
        <taxon>Amphibia</taxon>
        <taxon>Batrachia</taxon>
        <taxon>Anura</taxon>
        <taxon>Pipoidea</taxon>
        <taxon>Pipidae</taxon>
        <taxon>Xenopodinae</taxon>
        <taxon>Xenopus</taxon>
        <taxon>Xenopus</taxon>
    </lineage>
</organism>
<dbReference type="PANTHER" id="PTHR46985">
    <property type="entry name" value="NACHT, LRR AND PYD DOMAINS-CONTAINING PROTEIN 1"/>
    <property type="match status" value="1"/>
</dbReference>
<keyword evidence="6" id="KW-1185">Reference proteome</keyword>
<proteinExistence type="predicted"/>
<dbReference type="InterPro" id="IPR051249">
    <property type="entry name" value="NLRP_Inflammasome"/>
</dbReference>
<dbReference type="PROSITE" id="PS51830">
    <property type="entry name" value="FIIND"/>
    <property type="match status" value="1"/>
</dbReference>
<dbReference type="PANTHER" id="PTHR46985:SF4">
    <property type="entry name" value="CASPASE RECRUITMENT DOMAIN-CONTAINING PROTEIN 8"/>
    <property type="match status" value="1"/>
</dbReference>
<evidence type="ECO:0000259" key="5">
    <source>
        <dbReference type="PROSITE" id="PS51830"/>
    </source>
</evidence>
<gene>
    <name evidence="7" type="primary">LOC108703841</name>
</gene>
<dbReference type="GO" id="GO:0140608">
    <property type="term" value="F:cysteine-type endopeptidase activator activity"/>
    <property type="evidence" value="ECO:0000318"/>
    <property type="project" value="GO_Central"/>
</dbReference>
<dbReference type="GO" id="GO:0072559">
    <property type="term" value="C:NLRP3 inflammasome complex"/>
    <property type="evidence" value="ECO:0000318"/>
    <property type="project" value="GO_Central"/>
</dbReference>
<keyword evidence="4" id="KW-0391">Immunity</keyword>
<sequence>MFRVAHYKDDIIILESPVSVEPFYVVLENPTFSPVGVIKLKPLRNILRRKIPTHGIVMLYSRYKTGYTIHLYLMPHDLSLKQAVHNKETGNCFYWVDKPYWNTIIHTRRIYTVEGPEEAEINPKELELRLDDKSELYNYSEIYLKKIEDNILLKLTCRDDDKLT</sequence>
<name>A0A8J1LU60_XENLA</name>
<dbReference type="GO" id="GO:0045087">
    <property type="term" value="P:innate immune response"/>
    <property type="evidence" value="ECO:0007669"/>
    <property type="project" value="UniProtKB-KW"/>
</dbReference>
<dbReference type="GeneID" id="108703841"/>
<dbReference type="GO" id="GO:0006954">
    <property type="term" value="P:inflammatory response"/>
    <property type="evidence" value="ECO:0000318"/>
    <property type="project" value="GO_Central"/>
</dbReference>
<dbReference type="GO" id="GO:0097193">
    <property type="term" value="P:intrinsic apoptotic signaling pathway"/>
    <property type="evidence" value="ECO:0000318"/>
    <property type="project" value="GO_Central"/>
</dbReference>
<accession>A0A8J1LU60</accession>
<dbReference type="KEGG" id="xla:108703841"/>
<dbReference type="Pfam" id="PF13553">
    <property type="entry name" value="FIIND"/>
    <property type="match status" value="1"/>
</dbReference>
<dbReference type="RefSeq" id="XP_041432576.1">
    <property type="nucleotide sequence ID" value="XM_041576642.1"/>
</dbReference>
<dbReference type="GO" id="GO:0002218">
    <property type="term" value="P:activation of innate immune response"/>
    <property type="evidence" value="ECO:0000318"/>
    <property type="project" value="GO_Central"/>
</dbReference>
<evidence type="ECO:0000313" key="6">
    <source>
        <dbReference type="Proteomes" id="UP000186698"/>
    </source>
</evidence>
<dbReference type="Pfam" id="PF23679">
    <property type="entry name" value="UPA-FIIND"/>
    <property type="match status" value="1"/>
</dbReference>
<evidence type="ECO:0000256" key="2">
    <source>
        <dbReference type="ARBA" id="ARBA00022490"/>
    </source>
</evidence>
<comment type="subcellular location">
    <subcellularLocation>
        <location evidence="1">Cytoplasm</location>
        <location evidence="1">Cytosol</location>
    </subcellularLocation>
</comment>
<dbReference type="Proteomes" id="UP000186698">
    <property type="component" value="Chromosome 9_10L"/>
</dbReference>
<dbReference type="AlphaFoldDB" id="A0A8J1LU60"/>
<keyword evidence="2" id="KW-0963">Cytoplasm</keyword>
<evidence type="ECO:0000256" key="4">
    <source>
        <dbReference type="ARBA" id="ARBA00022859"/>
    </source>
</evidence>
<feature type="domain" description="FIIND" evidence="5">
    <location>
        <begin position="1"/>
        <end position="164"/>
    </location>
</feature>
<dbReference type="GO" id="GO:0038187">
    <property type="term" value="F:pattern recognition receptor activity"/>
    <property type="evidence" value="ECO:0000318"/>
    <property type="project" value="GO_Central"/>
</dbReference>
<keyword evidence="3" id="KW-0399">Innate immunity</keyword>
<evidence type="ECO:0000256" key="3">
    <source>
        <dbReference type="ARBA" id="ARBA00022588"/>
    </source>
</evidence>
<dbReference type="GO" id="GO:0005634">
    <property type="term" value="C:nucleus"/>
    <property type="evidence" value="ECO:0000318"/>
    <property type="project" value="GO_Central"/>
</dbReference>